<dbReference type="EMBL" id="JAECZC010000001">
    <property type="protein sequence ID" value="MBH8560698.1"/>
    <property type="molecule type" value="Genomic_DNA"/>
</dbReference>
<evidence type="ECO:0000313" key="2">
    <source>
        <dbReference type="Proteomes" id="UP000632766"/>
    </source>
</evidence>
<sequence>MKSILQTYLEQEIWILIRDKWYFATVIGVWDDLLWFKHRTYNKETEEDTLWEMIVKISEIIAVDKVKSVVSRKPDVFMSRLQETDKSAGNFHQEPEN</sequence>
<organism evidence="1 2">
    <name type="scientific">Amazonocrinis nigriterrae CENA67</name>
    <dbReference type="NCBI Taxonomy" id="2794033"/>
    <lineage>
        <taxon>Bacteria</taxon>
        <taxon>Bacillati</taxon>
        <taxon>Cyanobacteriota</taxon>
        <taxon>Cyanophyceae</taxon>
        <taxon>Nostocales</taxon>
        <taxon>Nostocaceae</taxon>
        <taxon>Amazonocrinis</taxon>
        <taxon>Amazonocrinis nigriterrae</taxon>
    </lineage>
</organism>
<reference evidence="1 2" key="1">
    <citation type="journal article" date="2021" name="Int. J. Syst. Evol. Microbiol.">
        <title>Amazonocrinis nigriterrae gen. nov., sp. nov., Atlanticothrix silvestris gen. nov., sp. nov. and Dendronalium phyllosphericum gen. nov., sp. nov., nostocacean cyanobacteria from Brazilian environments.</title>
        <authorList>
            <person name="Alvarenga D.O."/>
            <person name="Andreote A.P.D."/>
            <person name="Branco L.H.Z."/>
            <person name="Delbaje E."/>
            <person name="Cruz R.B."/>
            <person name="Varani A.M."/>
            <person name="Fiore M.F."/>
        </authorList>
    </citation>
    <scope>NUCLEOTIDE SEQUENCE [LARGE SCALE GENOMIC DNA]</scope>
    <source>
        <strain evidence="1 2">CENA67</strain>
    </source>
</reference>
<dbReference type="Proteomes" id="UP000632766">
    <property type="component" value="Unassembled WGS sequence"/>
</dbReference>
<dbReference type="AlphaFoldDB" id="A0A8J7HJR1"/>
<name>A0A8J7HJR1_9NOST</name>
<accession>A0A8J7HJR1</accession>
<comment type="caution">
    <text evidence="1">The sequence shown here is derived from an EMBL/GenBank/DDBJ whole genome shotgun (WGS) entry which is preliminary data.</text>
</comment>
<keyword evidence="2" id="KW-1185">Reference proteome</keyword>
<proteinExistence type="predicted"/>
<dbReference type="RefSeq" id="WP_096558278.1">
    <property type="nucleotide sequence ID" value="NZ_JAECZC010000001.1"/>
</dbReference>
<evidence type="ECO:0000313" key="1">
    <source>
        <dbReference type="EMBL" id="MBH8560698.1"/>
    </source>
</evidence>
<protein>
    <submittedName>
        <fullName evidence="1">Uncharacterized protein</fullName>
    </submittedName>
</protein>
<gene>
    <name evidence="1" type="ORF">I8748_00485</name>
</gene>